<sequence>MSFLTKLRNFSLPKLAYDFDDITAIFGIDDDLIQAINQYFRSWRFNKTQQMEFILDFQGWINDGGRVVEACEEIVQTQKELGKESSPQAKAAQSIRSAVGKGLPIAEGMKGWFNKELMTVFRVGEKTNTLSESINQYSDIYKQMNDMKKGKFSALLMPFVYTIGLMAIGIMYAHFVIPQFINLLSYERMPTSIKFVYSFYGFIYEHVLVIASLATILLVFYRFFLVYRSGTIRRAVQRVYPFSPYSNLLAVKTTRMLGLLVGKVYNVNQACYELASTAKPFHRWHLKEIAKRDKEGSSYLHYTVDTGLIPSELVRKMRITSKMGDSEAGMRALSLAGEKAFELGVKANEKGTRTLKIILLLIAAAQLIAILQAFFAFSQVSMSIGT</sequence>
<dbReference type="InterPro" id="IPR003004">
    <property type="entry name" value="GspF/PilC"/>
</dbReference>
<evidence type="ECO:0000313" key="11">
    <source>
        <dbReference type="Proteomes" id="UP000621390"/>
    </source>
</evidence>
<keyword evidence="12" id="KW-1185">Reference proteome</keyword>
<dbReference type="InterPro" id="IPR042094">
    <property type="entry name" value="T2SS_GspF_sf"/>
</dbReference>
<comment type="similarity">
    <text evidence="2">Belongs to the GSP F family.</text>
</comment>
<dbReference type="Gene3D" id="1.20.81.30">
    <property type="entry name" value="Type II secretion system (T2SS), domain F"/>
    <property type="match status" value="1"/>
</dbReference>
<proteinExistence type="inferred from homology"/>
<evidence type="ECO:0000256" key="5">
    <source>
        <dbReference type="ARBA" id="ARBA00022989"/>
    </source>
</evidence>
<comment type="subcellular location">
    <subcellularLocation>
        <location evidence="1">Cell membrane</location>
        <topology evidence="1">Multi-pass membrane protein</topology>
    </subcellularLocation>
</comment>
<feature type="transmembrane region" description="Helical" evidence="7">
    <location>
        <begin position="357"/>
        <end position="377"/>
    </location>
</feature>
<evidence type="ECO:0000256" key="4">
    <source>
        <dbReference type="ARBA" id="ARBA00022692"/>
    </source>
</evidence>
<dbReference type="Proteomes" id="UP000655994">
    <property type="component" value="Unassembled WGS sequence"/>
</dbReference>
<evidence type="ECO:0000259" key="8">
    <source>
        <dbReference type="Pfam" id="PF00482"/>
    </source>
</evidence>
<organism evidence="10 11">
    <name type="scientific">Idiomarina abyssalis</name>
    <dbReference type="NCBI Taxonomy" id="86102"/>
    <lineage>
        <taxon>Bacteria</taxon>
        <taxon>Pseudomonadati</taxon>
        <taxon>Pseudomonadota</taxon>
        <taxon>Gammaproteobacteria</taxon>
        <taxon>Alteromonadales</taxon>
        <taxon>Idiomarinaceae</taxon>
        <taxon>Idiomarina</taxon>
    </lineage>
</organism>
<accession>A0A8I1GE37</accession>
<evidence type="ECO:0000256" key="7">
    <source>
        <dbReference type="SAM" id="Phobius"/>
    </source>
</evidence>
<reference evidence="10 12" key="1">
    <citation type="submission" date="2020-09" db="EMBL/GenBank/DDBJ databases">
        <title>Draft Genomes of Bacterial Isolates from North Pond Shallow Sediments.</title>
        <authorList>
            <person name="Kiel Reese B."/>
            <person name="Mullis M."/>
            <person name="Weisend R.E."/>
        </authorList>
    </citation>
    <scope>NUCLEOTIDE SEQUENCE</scope>
    <source>
        <strain evidence="10">KJE-2</strain>
        <strain evidence="9 12">KJE-3</strain>
    </source>
</reference>
<dbReference type="PANTHER" id="PTHR30012">
    <property type="entry name" value="GENERAL SECRETION PATHWAY PROTEIN"/>
    <property type="match status" value="1"/>
</dbReference>
<evidence type="ECO:0000256" key="1">
    <source>
        <dbReference type="ARBA" id="ARBA00004651"/>
    </source>
</evidence>
<dbReference type="InterPro" id="IPR018076">
    <property type="entry name" value="T2SS_GspF_dom"/>
</dbReference>
<dbReference type="Pfam" id="PF00482">
    <property type="entry name" value="T2SSF"/>
    <property type="match status" value="1"/>
</dbReference>
<evidence type="ECO:0000256" key="2">
    <source>
        <dbReference type="ARBA" id="ARBA00005745"/>
    </source>
</evidence>
<dbReference type="Proteomes" id="UP000621390">
    <property type="component" value="Unassembled WGS sequence"/>
</dbReference>
<evidence type="ECO:0000313" key="10">
    <source>
        <dbReference type="EMBL" id="MBJ7316736.1"/>
    </source>
</evidence>
<dbReference type="RefSeq" id="WP_199493515.1">
    <property type="nucleotide sequence ID" value="NZ_JAEMOP010000009.1"/>
</dbReference>
<gene>
    <name evidence="9" type="ORF">JHC10_01395</name>
    <name evidence="10" type="ORF">JHC11_12145</name>
</gene>
<evidence type="ECO:0000256" key="6">
    <source>
        <dbReference type="ARBA" id="ARBA00023136"/>
    </source>
</evidence>
<dbReference type="PANTHER" id="PTHR30012:SF0">
    <property type="entry name" value="TYPE II SECRETION SYSTEM PROTEIN F-RELATED"/>
    <property type="match status" value="1"/>
</dbReference>
<dbReference type="EMBL" id="JAEMOS010000002">
    <property type="protein sequence ID" value="MBJ7265590.1"/>
    <property type="molecule type" value="Genomic_DNA"/>
</dbReference>
<keyword evidence="5 7" id="KW-1133">Transmembrane helix</keyword>
<protein>
    <submittedName>
        <fullName evidence="10">Type II secretion system F family protein</fullName>
    </submittedName>
</protein>
<comment type="caution">
    <text evidence="10">The sequence shown here is derived from an EMBL/GenBank/DDBJ whole genome shotgun (WGS) entry which is preliminary data.</text>
</comment>
<feature type="domain" description="Type II secretion system protein GspF" evidence="8">
    <location>
        <begin position="85"/>
        <end position="178"/>
    </location>
</feature>
<feature type="transmembrane region" description="Helical" evidence="7">
    <location>
        <begin position="197"/>
        <end position="224"/>
    </location>
</feature>
<dbReference type="GO" id="GO:0005886">
    <property type="term" value="C:plasma membrane"/>
    <property type="evidence" value="ECO:0007669"/>
    <property type="project" value="UniProtKB-SubCell"/>
</dbReference>
<keyword evidence="4 7" id="KW-0812">Transmembrane</keyword>
<keyword evidence="3" id="KW-1003">Cell membrane</keyword>
<evidence type="ECO:0000313" key="9">
    <source>
        <dbReference type="EMBL" id="MBJ7265590.1"/>
    </source>
</evidence>
<evidence type="ECO:0000313" key="12">
    <source>
        <dbReference type="Proteomes" id="UP000655994"/>
    </source>
</evidence>
<keyword evidence="6 7" id="KW-0472">Membrane</keyword>
<evidence type="ECO:0000256" key="3">
    <source>
        <dbReference type="ARBA" id="ARBA00022475"/>
    </source>
</evidence>
<feature type="transmembrane region" description="Helical" evidence="7">
    <location>
        <begin position="152"/>
        <end position="177"/>
    </location>
</feature>
<name>A0A8I1GE37_9GAMM</name>
<dbReference type="AlphaFoldDB" id="A0A8I1GE37"/>
<dbReference type="EMBL" id="JAEMOP010000009">
    <property type="protein sequence ID" value="MBJ7316736.1"/>
    <property type="molecule type" value="Genomic_DNA"/>
</dbReference>